<gene>
    <name evidence="1" type="ORF">OPT61_g7477</name>
</gene>
<evidence type="ECO:0000313" key="1">
    <source>
        <dbReference type="EMBL" id="KAJ8109413.1"/>
    </source>
</evidence>
<dbReference type="EMBL" id="JAPHNI010000616">
    <property type="protein sequence ID" value="KAJ8109413.1"/>
    <property type="molecule type" value="Genomic_DNA"/>
</dbReference>
<sequence length="437" mass="46046">MRIEDYITGYVSPAAKQWDIGADVLLYCKPLESQQKKGHYEAAGVGVKTAPSLTIQTCSGNHPKISNTSSISFLFLTTLYLFLVNIVVRPLFFGVSDLKYTDKEHRSSISDTSLDLKWREPRSIKDFVSAHRIASHFQCTIRLEFLVVSQGSPTSYFRRAVAVQKNDDGTTTPYIMRVCTFTAAVIIVILAASNTTGHNILSAPTAAMRLSVSVPVQTSTPPSTKNGIELRQVPGFVAPPAVIEAPVIPAAAPPAPLDQPAALPPAIAPPALDPVVAPAPPPAAAIPPAYQAVSPAPPAAILASPLTTSTMPLPPAVTSDDFVTVQWIETHVGTLRTWVPNTFTFHFEAVSQAPLPGVGSIGMGTLTGKTGQTQTIYMVVGAAPTSAVGAKKVVVAAVAAGVAGLVLSPLPANDQLSAVKERSQPVHIEAETDEIEA</sequence>
<reference evidence="1" key="1">
    <citation type="submission" date="2022-11" db="EMBL/GenBank/DDBJ databases">
        <title>Genome Sequence of Boeremia exigua.</title>
        <authorList>
            <person name="Buettner E."/>
        </authorList>
    </citation>
    <scope>NUCLEOTIDE SEQUENCE</scope>
    <source>
        <strain evidence="1">CU02</strain>
    </source>
</reference>
<dbReference type="Proteomes" id="UP001153331">
    <property type="component" value="Unassembled WGS sequence"/>
</dbReference>
<accession>A0ACC2I3E2</accession>
<organism evidence="1 2">
    <name type="scientific">Boeremia exigua</name>
    <dbReference type="NCBI Taxonomy" id="749465"/>
    <lineage>
        <taxon>Eukaryota</taxon>
        <taxon>Fungi</taxon>
        <taxon>Dikarya</taxon>
        <taxon>Ascomycota</taxon>
        <taxon>Pezizomycotina</taxon>
        <taxon>Dothideomycetes</taxon>
        <taxon>Pleosporomycetidae</taxon>
        <taxon>Pleosporales</taxon>
        <taxon>Pleosporineae</taxon>
        <taxon>Didymellaceae</taxon>
        <taxon>Boeremia</taxon>
    </lineage>
</organism>
<keyword evidence="2" id="KW-1185">Reference proteome</keyword>
<proteinExistence type="predicted"/>
<protein>
    <submittedName>
        <fullName evidence="1">Uncharacterized protein</fullName>
    </submittedName>
</protein>
<evidence type="ECO:0000313" key="2">
    <source>
        <dbReference type="Proteomes" id="UP001153331"/>
    </source>
</evidence>
<comment type="caution">
    <text evidence="1">The sequence shown here is derived from an EMBL/GenBank/DDBJ whole genome shotgun (WGS) entry which is preliminary data.</text>
</comment>
<name>A0ACC2I3E2_9PLEO</name>